<keyword evidence="4" id="KW-0410">Iron transport</keyword>
<evidence type="ECO:0000256" key="7">
    <source>
        <dbReference type="ARBA" id="ARBA00023004"/>
    </source>
</evidence>
<dbReference type="InterPro" id="IPR000531">
    <property type="entry name" value="Beta-barrel_TonB"/>
</dbReference>
<comment type="similarity">
    <text evidence="12 13">Belongs to the TonB-dependent receptor family.</text>
</comment>
<keyword evidence="5 12" id="KW-0812">Transmembrane</keyword>
<dbReference type="PROSITE" id="PS52016">
    <property type="entry name" value="TONB_DEPENDENT_REC_3"/>
    <property type="match status" value="1"/>
</dbReference>
<evidence type="ECO:0000313" key="17">
    <source>
        <dbReference type="Proteomes" id="UP001302949"/>
    </source>
</evidence>
<keyword evidence="3 12" id="KW-1134">Transmembrane beta strand</keyword>
<dbReference type="InterPro" id="IPR008969">
    <property type="entry name" value="CarboxyPept-like_regulatory"/>
</dbReference>
<dbReference type="InterPro" id="IPR012910">
    <property type="entry name" value="Plug_dom"/>
</dbReference>
<evidence type="ECO:0000256" key="3">
    <source>
        <dbReference type="ARBA" id="ARBA00022452"/>
    </source>
</evidence>
<evidence type="ECO:0000256" key="11">
    <source>
        <dbReference type="ARBA" id="ARBA00023237"/>
    </source>
</evidence>
<evidence type="ECO:0000256" key="8">
    <source>
        <dbReference type="ARBA" id="ARBA00023065"/>
    </source>
</evidence>
<evidence type="ECO:0000256" key="5">
    <source>
        <dbReference type="ARBA" id="ARBA00022692"/>
    </source>
</evidence>
<keyword evidence="2 12" id="KW-0813">Transport</keyword>
<dbReference type="Gene3D" id="2.60.40.1120">
    <property type="entry name" value="Carboxypeptidase-like, regulatory domain"/>
    <property type="match status" value="1"/>
</dbReference>
<dbReference type="Pfam" id="PF07715">
    <property type="entry name" value="Plug"/>
    <property type="match status" value="1"/>
</dbReference>
<comment type="caution">
    <text evidence="16">The sequence shown here is derived from an EMBL/GenBank/DDBJ whole genome shotgun (WGS) entry which is preliminary data.</text>
</comment>
<dbReference type="SUPFAM" id="SSF49464">
    <property type="entry name" value="Carboxypeptidase regulatory domain-like"/>
    <property type="match status" value="1"/>
</dbReference>
<keyword evidence="16" id="KW-0675">Receptor</keyword>
<proteinExistence type="inferred from homology"/>
<dbReference type="PANTHER" id="PTHR32552:SF68">
    <property type="entry name" value="FERRICHROME OUTER MEMBRANE TRANSPORTER_PHAGE RECEPTOR"/>
    <property type="match status" value="1"/>
</dbReference>
<dbReference type="Pfam" id="PF00593">
    <property type="entry name" value="TonB_dep_Rec_b-barrel"/>
    <property type="match status" value="1"/>
</dbReference>
<evidence type="ECO:0000256" key="1">
    <source>
        <dbReference type="ARBA" id="ARBA00004571"/>
    </source>
</evidence>
<dbReference type="Gene3D" id="2.170.130.10">
    <property type="entry name" value="TonB-dependent receptor, plug domain"/>
    <property type="match status" value="1"/>
</dbReference>
<comment type="subcellular location">
    <subcellularLocation>
        <location evidence="1 12">Cell outer membrane</location>
        <topology evidence="1 12">Multi-pass membrane protein</topology>
    </subcellularLocation>
</comment>
<evidence type="ECO:0000259" key="14">
    <source>
        <dbReference type="Pfam" id="PF00593"/>
    </source>
</evidence>
<feature type="domain" description="TonB-dependent receptor-like beta-barrel" evidence="14">
    <location>
        <begin position="360"/>
        <end position="782"/>
    </location>
</feature>
<dbReference type="InterPro" id="IPR036942">
    <property type="entry name" value="Beta-barrel_TonB_sf"/>
</dbReference>
<keyword evidence="8" id="KW-0406">Ion transport</keyword>
<dbReference type="SUPFAM" id="SSF56935">
    <property type="entry name" value="Porins"/>
    <property type="match status" value="1"/>
</dbReference>
<evidence type="ECO:0000313" key="16">
    <source>
        <dbReference type="EMBL" id="MEA5140101.1"/>
    </source>
</evidence>
<evidence type="ECO:0000256" key="12">
    <source>
        <dbReference type="PROSITE-ProRule" id="PRU01360"/>
    </source>
</evidence>
<evidence type="ECO:0000259" key="15">
    <source>
        <dbReference type="Pfam" id="PF07715"/>
    </source>
</evidence>
<dbReference type="Gene3D" id="2.40.170.20">
    <property type="entry name" value="TonB-dependent receptor, beta-barrel domain"/>
    <property type="match status" value="1"/>
</dbReference>
<dbReference type="Pfam" id="PF13715">
    <property type="entry name" value="CarbopepD_reg_2"/>
    <property type="match status" value="1"/>
</dbReference>
<evidence type="ECO:0000256" key="2">
    <source>
        <dbReference type="ARBA" id="ARBA00022448"/>
    </source>
</evidence>
<dbReference type="Proteomes" id="UP001302949">
    <property type="component" value="Unassembled WGS sequence"/>
</dbReference>
<protein>
    <submittedName>
        <fullName evidence="16">TonB-dependent receptor</fullName>
    </submittedName>
</protein>
<name>A0ABU5QB72_9BACT</name>
<feature type="domain" description="TonB-dependent receptor plug" evidence="15">
    <location>
        <begin position="151"/>
        <end position="258"/>
    </location>
</feature>
<evidence type="ECO:0000256" key="10">
    <source>
        <dbReference type="ARBA" id="ARBA00023136"/>
    </source>
</evidence>
<sequence length="824" mass="92235">MKNLTTTISSQKSFFEKLNSFMASFNPKTKTNHYFQRAVLFVFFAQFLFTNTFAQLSISGKIVDTDGKTPLSGANVVLVGAVRGTQSNAQGVYKISNLKKGTYTIKVSFVGFEKEEQVIELQKNTVLNFSLNKSTFAADEVVVNATRANAKSAIAFTDVSKEDLQKQNLGQDIPQLLNFTPSLVSTSDAGAGIGYTGVRIRGTDATRINVTINGIPLNDAESQGTYWVNTPDLSSSVSSVQIQRGVGTSTNGAGAFGASINISTNEFRKQAYAEINSSYGSFNTLKNTVLVGSGLINDKFTFDARLSKITSDGYVDRASSDLKSFYLSGAYFGKKSFVRLNVFSGKEKTYQSWWGVPEYLVPTNRTYNYYTYPNQTDNYQQDHYQLLSSHRLSNAWTFNLNFHYTYGRGYYEEYKEQASLANYGLDSIVIGTKSIKKTDLVRRKWLDNDFYGTTFSFDYQGSKKLTANIGGALNQYDGRNFGEVIWATYASNGKLGDRYYNGNSKKIDFNLYGKVFYQLTEKLNAFADLQVRTINYEIKGTDDNRLNIGQKVDYQFFNPKLGFSYQISSNSSAYASYSVGNKEPSRSDFVDNVGKTPKSEKLNDFEVGYKTQKGKAAISFNGYFMNYQNQLVLTGKLNDVGTPIRVNVPESYRLGIEIQAGVQLNKALKVNANATFSQNKINNFTESIFNYDTYTEELKPTLSKTDIAFSPNVIVGSQILFTPLKNLEFALLTKHVGKQYLDNTSNENRKLDGYFTNDIRAIYTLKTKALREINFSLLVNNVFNTLYSSNGYTFSYISEGTAYTENYYYPQAGTNLLAGISLKF</sequence>
<organism evidence="16 17">
    <name type="scientific">Arcicella rigui</name>
    <dbReference type="NCBI Taxonomy" id="797020"/>
    <lineage>
        <taxon>Bacteria</taxon>
        <taxon>Pseudomonadati</taxon>
        <taxon>Bacteroidota</taxon>
        <taxon>Cytophagia</taxon>
        <taxon>Cytophagales</taxon>
        <taxon>Flectobacillaceae</taxon>
        <taxon>Arcicella</taxon>
    </lineage>
</organism>
<keyword evidence="10 12" id="KW-0472">Membrane</keyword>
<reference evidence="16 17" key="1">
    <citation type="submission" date="2023-12" db="EMBL/GenBank/DDBJ databases">
        <title>Novel species of the genus Arcicella isolated from rivers.</title>
        <authorList>
            <person name="Lu H."/>
        </authorList>
    </citation>
    <scope>NUCLEOTIDE SEQUENCE [LARGE SCALE GENOMIC DNA]</scope>
    <source>
        <strain evidence="16 17">KCTC 23307</strain>
    </source>
</reference>
<evidence type="ECO:0000256" key="4">
    <source>
        <dbReference type="ARBA" id="ARBA00022496"/>
    </source>
</evidence>
<keyword evidence="9 13" id="KW-0798">TonB box</keyword>
<dbReference type="EMBL" id="JAYFUM010000015">
    <property type="protein sequence ID" value="MEA5140101.1"/>
    <property type="molecule type" value="Genomic_DNA"/>
</dbReference>
<keyword evidence="7" id="KW-0408">Iron</keyword>
<dbReference type="InterPro" id="IPR039426">
    <property type="entry name" value="TonB-dep_rcpt-like"/>
</dbReference>
<dbReference type="RefSeq" id="WP_323297259.1">
    <property type="nucleotide sequence ID" value="NZ_JAYFUM010000015.1"/>
</dbReference>
<dbReference type="PANTHER" id="PTHR32552">
    <property type="entry name" value="FERRICHROME IRON RECEPTOR-RELATED"/>
    <property type="match status" value="1"/>
</dbReference>
<evidence type="ECO:0000256" key="6">
    <source>
        <dbReference type="ARBA" id="ARBA00022729"/>
    </source>
</evidence>
<accession>A0ABU5QB72</accession>
<dbReference type="InterPro" id="IPR037066">
    <property type="entry name" value="Plug_dom_sf"/>
</dbReference>
<gene>
    <name evidence="16" type="ORF">VB248_13195</name>
</gene>
<evidence type="ECO:0000256" key="13">
    <source>
        <dbReference type="RuleBase" id="RU003357"/>
    </source>
</evidence>
<keyword evidence="17" id="KW-1185">Reference proteome</keyword>
<evidence type="ECO:0000256" key="9">
    <source>
        <dbReference type="ARBA" id="ARBA00023077"/>
    </source>
</evidence>
<keyword evidence="6" id="KW-0732">Signal</keyword>
<keyword evidence="11 12" id="KW-0998">Cell outer membrane</keyword>